<feature type="transmembrane region" description="Helical" evidence="5">
    <location>
        <begin position="179"/>
        <end position="201"/>
    </location>
</feature>
<gene>
    <name evidence="7" type="ORF">HNQ03_001333</name>
</gene>
<evidence type="ECO:0000313" key="8">
    <source>
        <dbReference type="Proteomes" id="UP000610746"/>
    </source>
</evidence>
<keyword evidence="4 5" id="KW-0472">Membrane</keyword>
<keyword evidence="8" id="KW-1185">Reference proteome</keyword>
<dbReference type="GO" id="GO:0016020">
    <property type="term" value="C:membrane"/>
    <property type="evidence" value="ECO:0007669"/>
    <property type="project" value="UniProtKB-SubCell"/>
</dbReference>
<evidence type="ECO:0000259" key="6">
    <source>
        <dbReference type="Pfam" id="PF04116"/>
    </source>
</evidence>
<dbReference type="AlphaFoldDB" id="A0A8J8K4Z1"/>
<evidence type="ECO:0000256" key="2">
    <source>
        <dbReference type="ARBA" id="ARBA00022692"/>
    </source>
</evidence>
<feature type="transmembrane region" description="Helical" evidence="5">
    <location>
        <begin position="105"/>
        <end position="126"/>
    </location>
</feature>
<dbReference type="GO" id="GO:0005506">
    <property type="term" value="F:iron ion binding"/>
    <property type="evidence" value="ECO:0007669"/>
    <property type="project" value="InterPro"/>
</dbReference>
<comment type="subcellular location">
    <subcellularLocation>
        <location evidence="1">Membrane</location>
    </subcellularLocation>
</comment>
<dbReference type="GO" id="GO:0016491">
    <property type="term" value="F:oxidoreductase activity"/>
    <property type="evidence" value="ECO:0007669"/>
    <property type="project" value="InterPro"/>
</dbReference>
<feature type="transmembrane region" description="Helical" evidence="5">
    <location>
        <begin position="147"/>
        <end position="173"/>
    </location>
</feature>
<feature type="transmembrane region" description="Helical" evidence="5">
    <location>
        <begin position="15"/>
        <end position="42"/>
    </location>
</feature>
<dbReference type="Pfam" id="PF04116">
    <property type="entry name" value="FA_hydroxylase"/>
    <property type="match status" value="1"/>
</dbReference>
<comment type="caution">
    <text evidence="7">The sequence shown here is derived from an EMBL/GenBank/DDBJ whole genome shotgun (WGS) entry which is preliminary data.</text>
</comment>
<dbReference type="RefSeq" id="WP_173778876.1">
    <property type="nucleotide sequence ID" value="NZ_JABSNO010000007.1"/>
</dbReference>
<evidence type="ECO:0000256" key="4">
    <source>
        <dbReference type="ARBA" id="ARBA00023136"/>
    </source>
</evidence>
<feature type="domain" description="Fatty acid hydroxylase" evidence="6">
    <location>
        <begin position="113"/>
        <end position="247"/>
    </location>
</feature>
<name>A0A8J8K4Z1_9FLAO</name>
<organism evidence="7 8">
    <name type="scientific">Frigoriflavimonas asaccharolytica</name>
    <dbReference type="NCBI Taxonomy" id="2735899"/>
    <lineage>
        <taxon>Bacteria</taxon>
        <taxon>Pseudomonadati</taxon>
        <taxon>Bacteroidota</taxon>
        <taxon>Flavobacteriia</taxon>
        <taxon>Flavobacteriales</taxon>
        <taxon>Weeksellaceae</taxon>
        <taxon>Frigoriflavimonas</taxon>
    </lineage>
</organism>
<sequence length="249" mass="29640">MKTIAGLDFTDPVTFLVSLVLIFIIVYIRYILLSGFYQWLVFKIFDRGNKERILFTPKNNGKQIQRELILSSYSAIIFSVMGMILLVFWQLGFTQIYTDIYDFPLWYIPISVIIYLLIHDFYYYWLHKWMHTSKILKKFHMAHHQSVNTTVFTSFSFHPVESFLQAIIVPAILMVLPMSFVAVMITLFLMTLSAIINHAGVEIYPSIKKFKFFQKHIIGATHHDQHHRNLKKNFGLYFTFWDRWMKTEK</sequence>
<dbReference type="Proteomes" id="UP000610746">
    <property type="component" value="Unassembled WGS sequence"/>
</dbReference>
<keyword evidence="2 5" id="KW-0812">Transmembrane</keyword>
<proteinExistence type="predicted"/>
<dbReference type="EMBL" id="JABSNO010000007">
    <property type="protein sequence ID" value="NRS92265.1"/>
    <property type="molecule type" value="Genomic_DNA"/>
</dbReference>
<reference evidence="7" key="1">
    <citation type="submission" date="2020-05" db="EMBL/GenBank/DDBJ databases">
        <title>Genomic Encyclopedia of Type Strains, Phase IV (KMG-V): Genome sequencing to study the core and pangenomes of soil and plant-associated prokaryotes.</title>
        <authorList>
            <person name="Whitman W."/>
        </authorList>
    </citation>
    <scope>NUCLEOTIDE SEQUENCE</scope>
    <source>
        <strain evidence="7">16F</strain>
    </source>
</reference>
<accession>A0A8J8K4Z1</accession>
<keyword evidence="3 5" id="KW-1133">Transmembrane helix</keyword>
<dbReference type="InterPro" id="IPR006694">
    <property type="entry name" value="Fatty_acid_hydroxylase"/>
</dbReference>
<dbReference type="InterPro" id="IPR050307">
    <property type="entry name" value="Sterol_Desaturase_Related"/>
</dbReference>
<evidence type="ECO:0000256" key="5">
    <source>
        <dbReference type="SAM" id="Phobius"/>
    </source>
</evidence>
<evidence type="ECO:0000256" key="1">
    <source>
        <dbReference type="ARBA" id="ARBA00004370"/>
    </source>
</evidence>
<dbReference type="PANTHER" id="PTHR11863">
    <property type="entry name" value="STEROL DESATURASE"/>
    <property type="match status" value="1"/>
</dbReference>
<evidence type="ECO:0000256" key="3">
    <source>
        <dbReference type="ARBA" id="ARBA00022989"/>
    </source>
</evidence>
<feature type="transmembrane region" description="Helical" evidence="5">
    <location>
        <begin position="68"/>
        <end position="93"/>
    </location>
</feature>
<evidence type="ECO:0000313" key="7">
    <source>
        <dbReference type="EMBL" id="NRS92265.1"/>
    </source>
</evidence>
<protein>
    <submittedName>
        <fullName evidence="7">Sterol desaturase/sphingolipid hydroxylase (Fatty acid hydroxylase superfamily)</fullName>
    </submittedName>
</protein>
<dbReference type="GO" id="GO:0008610">
    <property type="term" value="P:lipid biosynthetic process"/>
    <property type="evidence" value="ECO:0007669"/>
    <property type="project" value="InterPro"/>
</dbReference>